<sequence length="226" mass="25250">MARGRFGQEGQLVNEELLAPEITKAARSVANQWPGVVEAEDIEQDIWEHILSRPNTLDALFHMEPNPRYQTISKIGHRIASKERDDYDYFTGNFRYSVNEVKRLLESGAIGGAEYTVQSGWSSEENVSSGGEFEDAVTASISMETDLQHALARLKETTPQYHDILIRKYVNEEYLSTGAEKKRATDALKSLADNMNSSHKQQHVERPDGPGTRKLVSRAAAQAISA</sequence>
<name>A0AAD1HQE0_9MYCO</name>
<gene>
    <name evidence="2" type="ORF">MAIC_42520</name>
</gene>
<evidence type="ECO:0008006" key="4">
    <source>
        <dbReference type="Google" id="ProtNLM"/>
    </source>
</evidence>
<organism evidence="2 3">
    <name type="scientific">Mycolicibacterium aichiense</name>
    <dbReference type="NCBI Taxonomy" id="1799"/>
    <lineage>
        <taxon>Bacteria</taxon>
        <taxon>Bacillati</taxon>
        <taxon>Actinomycetota</taxon>
        <taxon>Actinomycetes</taxon>
        <taxon>Mycobacteriales</taxon>
        <taxon>Mycobacteriaceae</taxon>
        <taxon>Mycolicibacterium</taxon>
    </lineage>
</organism>
<dbReference type="EMBL" id="AP022561">
    <property type="protein sequence ID" value="BBX09449.1"/>
    <property type="molecule type" value="Genomic_DNA"/>
</dbReference>
<reference evidence="2 3" key="1">
    <citation type="journal article" date="2019" name="Emerg. Microbes Infect.">
        <title>Comprehensive subspecies identification of 175 nontuberculous mycobacteria species based on 7547 genomic profiles.</title>
        <authorList>
            <person name="Matsumoto Y."/>
            <person name="Kinjo T."/>
            <person name="Motooka D."/>
            <person name="Nabeya D."/>
            <person name="Jung N."/>
            <person name="Uechi K."/>
            <person name="Horii T."/>
            <person name="Iida T."/>
            <person name="Fujita J."/>
            <person name="Nakamura S."/>
        </authorList>
    </citation>
    <scope>NUCLEOTIDE SEQUENCE [LARGE SCALE GENOMIC DNA]</scope>
    <source>
        <strain evidence="2 3">JCM 6376</strain>
    </source>
</reference>
<feature type="region of interest" description="Disordered" evidence="1">
    <location>
        <begin position="192"/>
        <end position="226"/>
    </location>
</feature>
<evidence type="ECO:0000313" key="3">
    <source>
        <dbReference type="Proteomes" id="UP000467327"/>
    </source>
</evidence>
<protein>
    <recommendedName>
        <fullName evidence="4">RNA polymerase sigma factor</fullName>
    </recommendedName>
</protein>
<dbReference type="KEGG" id="maic:MAIC_42520"/>
<evidence type="ECO:0000256" key="1">
    <source>
        <dbReference type="SAM" id="MobiDB-lite"/>
    </source>
</evidence>
<proteinExistence type="predicted"/>
<dbReference type="Proteomes" id="UP000467327">
    <property type="component" value="Chromosome"/>
</dbReference>
<accession>A0AAD1HQE0</accession>
<dbReference type="AlphaFoldDB" id="A0AAD1HQE0"/>
<dbReference type="Pfam" id="PF25684">
    <property type="entry name" value="Mycobacteriophage_Gp53"/>
    <property type="match status" value="1"/>
</dbReference>
<evidence type="ECO:0000313" key="2">
    <source>
        <dbReference type="EMBL" id="BBX09449.1"/>
    </source>
</evidence>
<dbReference type="InterPro" id="IPR057899">
    <property type="entry name" value="Gp53"/>
</dbReference>
<keyword evidence="3" id="KW-1185">Reference proteome</keyword>